<evidence type="ECO:0000313" key="11">
    <source>
        <dbReference type="Proteomes" id="UP000551758"/>
    </source>
</evidence>
<protein>
    <recommendedName>
        <fullName evidence="9">MCM C-terminal AAA(+) ATPase domain-containing protein</fullName>
    </recommendedName>
</protein>
<dbReference type="GO" id="GO:0005634">
    <property type="term" value="C:nucleus"/>
    <property type="evidence" value="ECO:0007669"/>
    <property type="project" value="TreeGrafter"/>
</dbReference>
<dbReference type="AlphaFoldDB" id="A0A7J7FG85"/>
<dbReference type="InterPro" id="IPR001208">
    <property type="entry name" value="MCM_dom"/>
</dbReference>
<evidence type="ECO:0000256" key="1">
    <source>
        <dbReference type="ARBA" id="ARBA00004286"/>
    </source>
</evidence>
<dbReference type="Pfam" id="PF00493">
    <property type="entry name" value="MCM"/>
    <property type="match status" value="1"/>
</dbReference>
<evidence type="ECO:0000256" key="4">
    <source>
        <dbReference type="ARBA" id="ARBA00022705"/>
    </source>
</evidence>
<dbReference type="GO" id="GO:0005694">
    <property type="term" value="C:chromosome"/>
    <property type="evidence" value="ECO:0007669"/>
    <property type="project" value="UniProtKB-SubCell"/>
</dbReference>
<dbReference type="SUPFAM" id="SSF52540">
    <property type="entry name" value="P-loop containing nucleoside triphosphate hydrolases"/>
    <property type="match status" value="1"/>
</dbReference>
<keyword evidence="6 7" id="KW-0067">ATP-binding</keyword>
<dbReference type="GO" id="GO:0003697">
    <property type="term" value="F:single-stranded DNA binding"/>
    <property type="evidence" value="ECO:0007669"/>
    <property type="project" value="TreeGrafter"/>
</dbReference>
<keyword evidence="4" id="KW-0235">DNA replication</keyword>
<organism evidence="10 11">
    <name type="scientific">Diceros bicornis minor</name>
    <name type="common">South-central black rhinoceros</name>
    <dbReference type="NCBI Taxonomy" id="77932"/>
    <lineage>
        <taxon>Eukaryota</taxon>
        <taxon>Metazoa</taxon>
        <taxon>Chordata</taxon>
        <taxon>Craniata</taxon>
        <taxon>Vertebrata</taxon>
        <taxon>Euteleostomi</taxon>
        <taxon>Mammalia</taxon>
        <taxon>Eutheria</taxon>
        <taxon>Laurasiatheria</taxon>
        <taxon>Perissodactyla</taxon>
        <taxon>Rhinocerotidae</taxon>
        <taxon>Diceros</taxon>
    </lineage>
</organism>
<dbReference type="GO" id="GO:1902975">
    <property type="term" value="P:mitotic DNA replication initiation"/>
    <property type="evidence" value="ECO:0007669"/>
    <property type="project" value="TreeGrafter"/>
</dbReference>
<keyword evidence="7" id="KW-0238">DNA-binding</keyword>
<feature type="region of interest" description="Disordered" evidence="8">
    <location>
        <begin position="388"/>
        <end position="407"/>
    </location>
</feature>
<evidence type="ECO:0000259" key="9">
    <source>
        <dbReference type="PROSITE" id="PS50051"/>
    </source>
</evidence>
<evidence type="ECO:0000256" key="3">
    <source>
        <dbReference type="ARBA" id="ARBA00022454"/>
    </source>
</evidence>
<dbReference type="SUPFAM" id="SSF50249">
    <property type="entry name" value="Nucleic acid-binding proteins"/>
    <property type="match status" value="1"/>
</dbReference>
<dbReference type="Proteomes" id="UP000551758">
    <property type="component" value="Unassembled WGS sequence"/>
</dbReference>
<dbReference type="SMART" id="SM00350">
    <property type="entry name" value="MCM"/>
    <property type="match status" value="1"/>
</dbReference>
<dbReference type="PANTHER" id="PTHR11630">
    <property type="entry name" value="DNA REPLICATION LICENSING FACTOR MCM FAMILY MEMBER"/>
    <property type="match status" value="1"/>
</dbReference>
<evidence type="ECO:0000256" key="7">
    <source>
        <dbReference type="RuleBase" id="RU004070"/>
    </source>
</evidence>
<feature type="domain" description="MCM C-terminal AAA(+) ATPase" evidence="9">
    <location>
        <begin position="177"/>
        <end position="352"/>
    </location>
</feature>
<dbReference type="Gene3D" id="3.40.50.300">
    <property type="entry name" value="P-loop containing nucleotide triphosphate hydrolases"/>
    <property type="match status" value="1"/>
</dbReference>
<proteinExistence type="inferred from homology"/>
<accession>A0A7J7FG85</accession>
<evidence type="ECO:0000256" key="6">
    <source>
        <dbReference type="ARBA" id="ARBA00022840"/>
    </source>
</evidence>
<gene>
    <name evidence="10" type="ORF">HPG69_001305</name>
</gene>
<dbReference type="PRINTS" id="PR01657">
    <property type="entry name" value="MCMFAMILY"/>
</dbReference>
<comment type="similarity">
    <text evidence="2 7">Belongs to the MCM family.</text>
</comment>
<comment type="caution">
    <text evidence="10">The sequence shown here is derived from an EMBL/GenBank/DDBJ whole genome shotgun (WGS) entry which is preliminary data.</text>
</comment>
<reference evidence="10 11" key="1">
    <citation type="journal article" date="2020" name="Mol. Biol. Evol.">
        <title>Interspecific Gene Flow and the Evolution of Specialization in Black and White Rhinoceros.</title>
        <authorList>
            <person name="Moodley Y."/>
            <person name="Westbury M.V."/>
            <person name="Russo I.M."/>
            <person name="Gopalakrishnan S."/>
            <person name="Rakotoarivelo A."/>
            <person name="Olsen R.A."/>
            <person name="Prost S."/>
            <person name="Tunstall T."/>
            <person name="Ryder O.A."/>
            <person name="Dalen L."/>
            <person name="Bruford M.W."/>
        </authorList>
    </citation>
    <scope>NUCLEOTIDE SEQUENCE [LARGE SCALE GENOMIC DNA]</scope>
    <source>
        <strain evidence="10">SBR-YM</strain>
        <tissue evidence="10">Skin</tissue>
    </source>
</reference>
<dbReference type="GO" id="GO:0042555">
    <property type="term" value="C:MCM complex"/>
    <property type="evidence" value="ECO:0007669"/>
    <property type="project" value="TreeGrafter"/>
</dbReference>
<dbReference type="GO" id="GO:0000727">
    <property type="term" value="P:double-strand break repair via break-induced replication"/>
    <property type="evidence" value="ECO:0007669"/>
    <property type="project" value="TreeGrafter"/>
</dbReference>
<dbReference type="PANTHER" id="PTHR11630:SF66">
    <property type="entry name" value="DNA REPLICATION LICENSING FACTOR MCM4"/>
    <property type="match status" value="1"/>
</dbReference>
<sequence length="407" mass="46405">MATCKENFQIFLQHFIDPVAKEEENIFFDNYRDSILEHQIQVGAFSVLKTKNMRNLKPEDVDQLITISGMLIQETQKALLQCQVCAHTALVKMDHGQITEPACVTWGWSEGYRHRSIELFPFVNPRVSNEKKWMLNICMKKQNRNFFSEKHLELLKETSRKPDIYERLASDLAPSMKDFSHTGRARLHAEINILLCSDAGTSKSQQLQSVYSLVPWDQYTSGKGSSAVDLTAYIVKDPEMRQLVLQTRSLVLSDSGICCDKFEKMSESTRLVLHAVMEQLTLSIAKAGIICQLNARTCILAAANPIESQQNPKKTTSEIIQLLHRLLSRFDLIFLLLDPQDEAYDRRLTRHLVALCYLSEEQVEEEFVVVAVLEDYVAYAHGTVTPFAEAGSQPGSHRGLRRHEEDQ</sequence>
<dbReference type="PROSITE" id="PS50051">
    <property type="entry name" value="MCM_2"/>
    <property type="match status" value="1"/>
</dbReference>
<dbReference type="GO" id="GO:0005524">
    <property type="term" value="F:ATP binding"/>
    <property type="evidence" value="ECO:0007669"/>
    <property type="project" value="UniProtKB-KW"/>
</dbReference>
<dbReference type="GO" id="GO:0006271">
    <property type="term" value="P:DNA strand elongation involved in DNA replication"/>
    <property type="evidence" value="ECO:0007669"/>
    <property type="project" value="TreeGrafter"/>
</dbReference>
<comment type="subcellular location">
    <subcellularLocation>
        <location evidence="1">Chromosome</location>
    </subcellularLocation>
</comment>
<dbReference type="GO" id="GO:0017116">
    <property type="term" value="F:single-stranded DNA helicase activity"/>
    <property type="evidence" value="ECO:0007669"/>
    <property type="project" value="TreeGrafter"/>
</dbReference>
<keyword evidence="5 7" id="KW-0547">Nucleotide-binding</keyword>
<keyword evidence="3" id="KW-0158">Chromosome</keyword>
<keyword evidence="11" id="KW-1185">Reference proteome</keyword>
<evidence type="ECO:0000313" key="10">
    <source>
        <dbReference type="EMBL" id="KAF5926676.1"/>
    </source>
</evidence>
<evidence type="ECO:0000256" key="8">
    <source>
        <dbReference type="SAM" id="MobiDB-lite"/>
    </source>
</evidence>
<dbReference type="InterPro" id="IPR027417">
    <property type="entry name" value="P-loop_NTPase"/>
</dbReference>
<evidence type="ECO:0000256" key="5">
    <source>
        <dbReference type="ARBA" id="ARBA00022741"/>
    </source>
</evidence>
<name>A0A7J7FG85_DICBM</name>
<dbReference type="EMBL" id="JACDTQ010000745">
    <property type="protein sequence ID" value="KAF5926676.1"/>
    <property type="molecule type" value="Genomic_DNA"/>
</dbReference>
<dbReference type="InterPro" id="IPR012340">
    <property type="entry name" value="NA-bd_OB-fold"/>
</dbReference>
<dbReference type="InterPro" id="IPR031327">
    <property type="entry name" value="MCM"/>
</dbReference>
<evidence type="ECO:0000256" key="2">
    <source>
        <dbReference type="ARBA" id="ARBA00008010"/>
    </source>
</evidence>